<comment type="caution">
    <text evidence="2">The sequence shown here is derived from an EMBL/GenBank/DDBJ whole genome shotgun (WGS) entry which is preliminary data.</text>
</comment>
<evidence type="ECO:0000313" key="2">
    <source>
        <dbReference type="EMBL" id="KAK2562368.1"/>
    </source>
</evidence>
<sequence length="396" mass="45542">MATTNEIEVMDVNTLSSREYSTHNSCNERIVSSISFLHIDQGTNSLHAVRPCYYILPILGMWKPNDRKFEFIWTIYRIFVFIVWLACLTAIMCLDFVHYGFEKNKIHIREIMNSVCSCLVYLCPFVFTTYYLSKGQFAELIFSVQNVSHERYQKISCIAKAYTLTSLCLWGLCTAFNVVHWFPFFTKTWHYVAYTIVIVFIAGWWSTWLSIYGFVCHAHSLQIDTLVEEMKSTESTRPGIIYKHSVILSSLERTQKDFGVIISLALAYHAVDLIVFSLAYFNGAFGKDYPIWQYIGTVIYDLISISVKLYPPAVVAAAAHRMVMQACRRCQSHVTPTSIDLPTEDMQVFQYLSLCEKDMGLKILGIRITVELATKIFVTIVTAMTSFVAFMIPRHK</sequence>
<name>A0AAD9V5U9_ACRCE</name>
<feature type="transmembrane region" description="Helical" evidence="1">
    <location>
        <begin position="191"/>
        <end position="215"/>
    </location>
</feature>
<evidence type="ECO:0000313" key="3">
    <source>
        <dbReference type="Proteomes" id="UP001249851"/>
    </source>
</evidence>
<reference evidence="2" key="1">
    <citation type="journal article" date="2023" name="G3 (Bethesda)">
        <title>Whole genome assembly and annotation of the endangered Caribbean coral Acropora cervicornis.</title>
        <authorList>
            <person name="Selwyn J.D."/>
            <person name="Vollmer S.V."/>
        </authorList>
    </citation>
    <scope>NUCLEOTIDE SEQUENCE</scope>
    <source>
        <strain evidence="2">K2</strain>
    </source>
</reference>
<feature type="transmembrane region" description="Helical" evidence="1">
    <location>
        <begin position="258"/>
        <end position="279"/>
    </location>
</feature>
<feature type="transmembrane region" description="Helical" evidence="1">
    <location>
        <begin position="75"/>
        <end position="99"/>
    </location>
</feature>
<keyword evidence="1" id="KW-1133">Transmembrane helix</keyword>
<dbReference type="Proteomes" id="UP001249851">
    <property type="component" value="Unassembled WGS sequence"/>
</dbReference>
<feature type="transmembrane region" description="Helical" evidence="1">
    <location>
        <begin position="372"/>
        <end position="392"/>
    </location>
</feature>
<feature type="transmembrane region" description="Helical" evidence="1">
    <location>
        <begin position="161"/>
        <end position="185"/>
    </location>
</feature>
<feature type="transmembrane region" description="Helical" evidence="1">
    <location>
        <begin position="111"/>
        <end position="132"/>
    </location>
</feature>
<feature type="transmembrane region" description="Helical" evidence="1">
    <location>
        <begin position="291"/>
        <end position="319"/>
    </location>
</feature>
<keyword evidence="3" id="KW-1185">Reference proteome</keyword>
<keyword evidence="1" id="KW-0812">Transmembrane</keyword>
<organism evidence="2 3">
    <name type="scientific">Acropora cervicornis</name>
    <name type="common">Staghorn coral</name>
    <dbReference type="NCBI Taxonomy" id="6130"/>
    <lineage>
        <taxon>Eukaryota</taxon>
        <taxon>Metazoa</taxon>
        <taxon>Cnidaria</taxon>
        <taxon>Anthozoa</taxon>
        <taxon>Hexacorallia</taxon>
        <taxon>Scleractinia</taxon>
        <taxon>Astrocoeniina</taxon>
        <taxon>Acroporidae</taxon>
        <taxon>Acropora</taxon>
    </lineage>
</organism>
<evidence type="ECO:0000256" key="1">
    <source>
        <dbReference type="SAM" id="Phobius"/>
    </source>
</evidence>
<dbReference type="AlphaFoldDB" id="A0AAD9V5U9"/>
<keyword evidence="1" id="KW-0472">Membrane</keyword>
<reference evidence="2" key="2">
    <citation type="journal article" date="2023" name="Science">
        <title>Genomic signatures of disease resistance in endangered staghorn corals.</title>
        <authorList>
            <person name="Vollmer S.V."/>
            <person name="Selwyn J.D."/>
            <person name="Despard B.A."/>
            <person name="Roesel C.L."/>
        </authorList>
    </citation>
    <scope>NUCLEOTIDE SEQUENCE</scope>
    <source>
        <strain evidence="2">K2</strain>
    </source>
</reference>
<dbReference type="EMBL" id="JARQWQ010000029">
    <property type="protein sequence ID" value="KAK2562368.1"/>
    <property type="molecule type" value="Genomic_DNA"/>
</dbReference>
<proteinExistence type="predicted"/>
<protein>
    <submittedName>
        <fullName evidence="2">Uncharacterized protein</fullName>
    </submittedName>
</protein>
<gene>
    <name evidence="2" type="ORF">P5673_014654</name>
</gene>
<accession>A0AAD9V5U9</accession>